<evidence type="ECO:0000259" key="1">
    <source>
        <dbReference type="PROSITE" id="PS51704"/>
    </source>
</evidence>
<gene>
    <name evidence="2" type="ORF">XD94_0402</name>
</gene>
<dbReference type="SUPFAM" id="SSF51695">
    <property type="entry name" value="PLC-like phosphodiesterases"/>
    <property type="match status" value="1"/>
</dbReference>
<proteinExistence type="predicted"/>
<dbReference type="InterPro" id="IPR030395">
    <property type="entry name" value="GP_PDE_dom"/>
</dbReference>
<evidence type="ECO:0000313" key="3">
    <source>
        <dbReference type="Proteomes" id="UP000054092"/>
    </source>
</evidence>
<comment type="caution">
    <text evidence="2">The sequence shown here is derived from an EMBL/GenBank/DDBJ whole genome shotgun (WGS) entry which is preliminary data.</text>
</comment>
<dbReference type="GO" id="GO:0006629">
    <property type="term" value="P:lipid metabolic process"/>
    <property type="evidence" value="ECO:0007669"/>
    <property type="project" value="InterPro"/>
</dbReference>
<organism evidence="2 3">
    <name type="scientific">Mesotoga prima</name>
    <dbReference type="NCBI Taxonomy" id="1184387"/>
    <lineage>
        <taxon>Bacteria</taxon>
        <taxon>Thermotogati</taxon>
        <taxon>Thermotogota</taxon>
        <taxon>Thermotogae</taxon>
        <taxon>Kosmotogales</taxon>
        <taxon>Kosmotogaceae</taxon>
        <taxon>Mesotoga</taxon>
    </lineage>
</organism>
<dbReference type="PROSITE" id="PS51704">
    <property type="entry name" value="GP_PDE"/>
    <property type="match status" value="1"/>
</dbReference>
<accession>A0A101HR23</accession>
<dbReference type="AlphaFoldDB" id="A0A101HR23"/>
<protein>
    <submittedName>
        <fullName evidence="2">Glycerophosphoryl diester phosphodiesterase</fullName>
    </submittedName>
</protein>
<dbReference type="Gene3D" id="3.20.20.190">
    <property type="entry name" value="Phosphatidylinositol (PI) phosphodiesterase"/>
    <property type="match status" value="1"/>
</dbReference>
<dbReference type="InterPro" id="IPR017946">
    <property type="entry name" value="PLC-like_Pdiesterase_TIM-brl"/>
</dbReference>
<dbReference type="PANTHER" id="PTHR46211:SF1">
    <property type="entry name" value="GLYCEROPHOSPHODIESTER PHOSPHODIESTERASE, CYTOPLASMIC"/>
    <property type="match status" value="1"/>
</dbReference>
<name>A0A101HR23_9BACT</name>
<dbReference type="GO" id="GO:0008081">
    <property type="term" value="F:phosphoric diester hydrolase activity"/>
    <property type="evidence" value="ECO:0007669"/>
    <property type="project" value="InterPro"/>
</dbReference>
<dbReference type="EMBL" id="LGGP01000048">
    <property type="protein sequence ID" value="KUK81572.1"/>
    <property type="molecule type" value="Genomic_DNA"/>
</dbReference>
<dbReference type="Pfam" id="PF03009">
    <property type="entry name" value="GDPD"/>
    <property type="match status" value="1"/>
</dbReference>
<dbReference type="Proteomes" id="UP000054092">
    <property type="component" value="Unassembled WGS sequence"/>
</dbReference>
<dbReference type="PATRIC" id="fig|1184387.3.peg.732"/>
<reference evidence="3" key="1">
    <citation type="journal article" date="2015" name="MBio">
        <title>Genome-Resolved Metagenomic Analysis Reveals Roles for Candidate Phyla and Other Microbial Community Members in Biogeochemical Transformations in Oil Reservoirs.</title>
        <authorList>
            <person name="Hu P."/>
            <person name="Tom L."/>
            <person name="Singh A."/>
            <person name="Thomas B.C."/>
            <person name="Baker B.J."/>
            <person name="Piceno Y.M."/>
            <person name="Andersen G.L."/>
            <person name="Banfield J.F."/>
        </authorList>
    </citation>
    <scope>NUCLEOTIDE SEQUENCE [LARGE SCALE GENOMIC DNA]</scope>
</reference>
<sequence length="246" mass="27326">MDSRPIILGHRGMGIGDGENSLLSLIKAVQIGADGVELDVQITSDGVLVVNHDPDLKRTFGADVVVRETTFKNLKKMNLVNPEGLTTLEEVYLELPETAYINVEIKDPRVADVVVPLVKSFNAMERTLFSSFHHDCMRRVKECDIQANIGLLIGEEARGKNPAKYFEELMEYKPFSFNLPVQLFDEIGFELGVSLIDFVRSRGIKVALWTLNDPGLLLKIKGEADIIITDNLQGIMAALGGKSERR</sequence>
<dbReference type="PANTHER" id="PTHR46211">
    <property type="entry name" value="GLYCEROPHOSPHORYL DIESTER PHOSPHODIESTERASE"/>
    <property type="match status" value="1"/>
</dbReference>
<feature type="domain" description="GP-PDE" evidence="1">
    <location>
        <begin position="5"/>
        <end position="239"/>
    </location>
</feature>
<evidence type="ECO:0000313" key="2">
    <source>
        <dbReference type="EMBL" id="KUK81572.1"/>
    </source>
</evidence>